<keyword evidence="3" id="KW-0804">Transcription</keyword>
<dbReference type="KEGG" id="hja:BST95_04500"/>
<dbReference type="SUPFAM" id="SSF46689">
    <property type="entry name" value="Homeodomain-like"/>
    <property type="match status" value="1"/>
</dbReference>
<dbReference type="Gene3D" id="1.10.10.60">
    <property type="entry name" value="Homeodomain-like"/>
    <property type="match status" value="1"/>
</dbReference>
<dbReference type="PRINTS" id="PR00032">
    <property type="entry name" value="HTHARAC"/>
</dbReference>
<evidence type="ECO:0000259" key="4">
    <source>
        <dbReference type="PROSITE" id="PS01124"/>
    </source>
</evidence>
<accession>A0AAP8MD04</accession>
<dbReference type="AlphaFoldDB" id="A0AAP8MD04"/>
<keyword evidence="6" id="KW-1185">Reference proteome</keyword>
<dbReference type="InterPro" id="IPR018060">
    <property type="entry name" value="HTH_AraC"/>
</dbReference>
<dbReference type="PROSITE" id="PS01124">
    <property type="entry name" value="HTH_ARAC_FAMILY_2"/>
    <property type="match status" value="1"/>
</dbReference>
<evidence type="ECO:0000256" key="3">
    <source>
        <dbReference type="ARBA" id="ARBA00023163"/>
    </source>
</evidence>
<dbReference type="PANTHER" id="PTHR47894:SF1">
    <property type="entry name" value="HTH-TYPE TRANSCRIPTIONAL REGULATOR VQSM"/>
    <property type="match status" value="1"/>
</dbReference>
<dbReference type="GO" id="GO:0003700">
    <property type="term" value="F:DNA-binding transcription factor activity"/>
    <property type="evidence" value="ECO:0007669"/>
    <property type="project" value="InterPro"/>
</dbReference>
<dbReference type="GO" id="GO:0005829">
    <property type="term" value="C:cytosol"/>
    <property type="evidence" value="ECO:0007669"/>
    <property type="project" value="TreeGrafter"/>
</dbReference>
<keyword evidence="2" id="KW-0238">DNA-binding</keyword>
<dbReference type="InterPro" id="IPR020449">
    <property type="entry name" value="Tscrpt_reg_AraC-type_HTH"/>
</dbReference>
<dbReference type="Proteomes" id="UP000235162">
    <property type="component" value="Unassembled WGS sequence"/>
</dbReference>
<reference evidence="5 6" key="1">
    <citation type="submission" date="2018-01" db="EMBL/GenBank/DDBJ databases">
        <title>The draft genome sequence of Halioglobus japonicus S1-36.</title>
        <authorList>
            <person name="Du Z.-J."/>
            <person name="Shi M.-J."/>
        </authorList>
    </citation>
    <scope>NUCLEOTIDE SEQUENCE [LARGE SCALE GENOMIC DNA]</scope>
    <source>
        <strain evidence="5 6">S1-36</strain>
    </source>
</reference>
<dbReference type="SMART" id="SM00342">
    <property type="entry name" value="HTH_ARAC"/>
    <property type="match status" value="1"/>
</dbReference>
<name>A0AAP8MD04_9GAMM</name>
<dbReference type="Pfam" id="PF12833">
    <property type="entry name" value="HTH_18"/>
    <property type="match status" value="1"/>
</dbReference>
<dbReference type="GO" id="GO:0000976">
    <property type="term" value="F:transcription cis-regulatory region binding"/>
    <property type="evidence" value="ECO:0007669"/>
    <property type="project" value="TreeGrafter"/>
</dbReference>
<feature type="domain" description="HTH araC/xylS-type" evidence="4">
    <location>
        <begin position="236"/>
        <end position="334"/>
    </location>
</feature>
<evidence type="ECO:0000313" key="5">
    <source>
        <dbReference type="EMBL" id="PLW85543.1"/>
    </source>
</evidence>
<evidence type="ECO:0000256" key="1">
    <source>
        <dbReference type="ARBA" id="ARBA00023015"/>
    </source>
</evidence>
<proteinExistence type="predicted"/>
<dbReference type="Pfam" id="PF12625">
    <property type="entry name" value="Arabinose_bd"/>
    <property type="match status" value="1"/>
</dbReference>
<dbReference type="InterPro" id="IPR009057">
    <property type="entry name" value="Homeodomain-like_sf"/>
</dbReference>
<dbReference type="EMBL" id="PKUR01000003">
    <property type="protein sequence ID" value="PLW85543.1"/>
    <property type="molecule type" value="Genomic_DNA"/>
</dbReference>
<dbReference type="PANTHER" id="PTHR47894">
    <property type="entry name" value="HTH-TYPE TRANSCRIPTIONAL REGULATOR GADX"/>
    <property type="match status" value="1"/>
</dbReference>
<evidence type="ECO:0000256" key="2">
    <source>
        <dbReference type="ARBA" id="ARBA00023125"/>
    </source>
</evidence>
<gene>
    <name evidence="5" type="ORF">C0029_13060</name>
</gene>
<sequence>MPTTTSEKLRLPMVRLNLARPFLEAALNADAHVDKTLGQYCLTLNCFEDDDHFVTAATMYDVVESLAELSQDPFCGVHLGEALDPFKWSPLAEAAYSAVSVGDLLLRFSIDAYKDANSVEFKLETKGTRSTFTENRLTDNGRVPRHNDGFGAAYVLSILQTALGDNWEGTQVLVKVCDPEVFPPNYADVKVATTDTNGFSVAFPSAWLLLEPQLHTTQCSARPQITRNSAPEETLPTLRYILAQHIHEPGLDADHVAHLCGISKRTLVRRLAELGTTLKQELDQLRQQQAQDMLTVGATGIAQIGEKLGYPDPTVFTRAFKRWTGTTPREFREAIQRDSTQR</sequence>
<organism evidence="5 6">
    <name type="scientific">Halioglobus japonicus</name>
    <dbReference type="NCBI Taxonomy" id="930805"/>
    <lineage>
        <taxon>Bacteria</taxon>
        <taxon>Pseudomonadati</taxon>
        <taxon>Pseudomonadota</taxon>
        <taxon>Gammaproteobacteria</taxon>
        <taxon>Cellvibrionales</taxon>
        <taxon>Halieaceae</taxon>
        <taxon>Halioglobus</taxon>
    </lineage>
</organism>
<dbReference type="RefSeq" id="WP_084198318.1">
    <property type="nucleotide sequence ID" value="NZ_BMYL01000003.1"/>
</dbReference>
<protein>
    <submittedName>
        <fullName evidence="5">AraC family transcriptional regulator</fullName>
    </submittedName>
</protein>
<keyword evidence="1" id="KW-0805">Transcription regulation</keyword>
<dbReference type="InterPro" id="IPR032687">
    <property type="entry name" value="AraC-type_N"/>
</dbReference>
<comment type="caution">
    <text evidence="5">The sequence shown here is derived from an EMBL/GenBank/DDBJ whole genome shotgun (WGS) entry which is preliminary data.</text>
</comment>
<evidence type="ECO:0000313" key="6">
    <source>
        <dbReference type="Proteomes" id="UP000235162"/>
    </source>
</evidence>